<keyword evidence="3" id="KW-1003">Cell membrane</keyword>
<dbReference type="AlphaFoldDB" id="Q1N4L0"/>
<dbReference type="HOGENOM" id="CLU_999882_0_0_6"/>
<proteinExistence type="inferred from homology"/>
<evidence type="ECO:0000256" key="1">
    <source>
        <dbReference type="ARBA" id="ARBA00004651"/>
    </source>
</evidence>
<dbReference type="EMBL" id="AAQH01000002">
    <property type="protein sequence ID" value="EAT13418.1"/>
    <property type="molecule type" value="Genomic_DNA"/>
</dbReference>
<name>Q1N4L0_9GAMM</name>
<accession>Q1N4L0</accession>
<evidence type="ECO:0000256" key="7">
    <source>
        <dbReference type="SAM" id="Phobius"/>
    </source>
</evidence>
<sequence length="278" mass="30018">MEWTLTDPSYLMFVVTDLVVIFALVAAMRWLNRFWVSPVNKHPEASNIETGAAVIALMLALTGVTSGEFSLTVWQEAQVVLTYGAIAIVMLMCGAWLQDKLVLPALNLTKATKMGNVEAAFITGAHLIGTAIVIKSALSWVSQDEQLGLLALFIAFVISQFILTLETRLRMLWTSGGLIKAIAEKKRPPVIKAAAQHMGAAMAISGSAQFAMAMQYELGLSIVAWVVSSILFLIAYIALAGLCVKIILPKMEEYEGGRPALEGAIYLGWGFLLPALAS</sequence>
<dbReference type="Pfam" id="PF03994">
    <property type="entry name" value="DUF350"/>
    <property type="match status" value="1"/>
</dbReference>
<keyword evidence="9" id="KW-1185">Reference proteome</keyword>
<dbReference type="PANTHER" id="PTHR40043">
    <property type="entry name" value="UPF0719 INNER MEMBRANE PROTEIN YJFL"/>
    <property type="match status" value="1"/>
</dbReference>
<comment type="similarity">
    <text evidence="2">Belongs to the UPF0719 family.</text>
</comment>
<organism evidence="8 9">
    <name type="scientific">Bermanella marisrubri</name>
    <dbReference type="NCBI Taxonomy" id="207949"/>
    <lineage>
        <taxon>Bacteria</taxon>
        <taxon>Pseudomonadati</taxon>
        <taxon>Pseudomonadota</taxon>
        <taxon>Gammaproteobacteria</taxon>
        <taxon>Oceanospirillales</taxon>
        <taxon>Oceanospirillaceae</taxon>
        <taxon>Bermanella</taxon>
    </lineage>
</organism>
<protein>
    <recommendedName>
        <fullName evidence="10">DUF350 domain-containing protein</fullName>
    </recommendedName>
</protein>
<dbReference type="Proteomes" id="UP000004263">
    <property type="component" value="Unassembled WGS sequence"/>
</dbReference>
<evidence type="ECO:0000256" key="2">
    <source>
        <dbReference type="ARBA" id="ARBA00005779"/>
    </source>
</evidence>
<keyword evidence="5 7" id="KW-1133">Transmembrane helix</keyword>
<evidence type="ECO:0000256" key="6">
    <source>
        <dbReference type="ARBA" id="ARBA00023136"/>
    </source>
</evidence>
<keyword evidence="6 7" id="KW-0472">Membrane</keyword>
<evidence type="ECO:0000256" key="3">
    <source>
        <dbReference type="ARBA" id="ARBA00022475"/>
    </source>
</evidence>
<evidence type="ECO:0000313" key="8">
    <source>
        <dbReference type="EMBL" id="EAT13418.1"/>
    </source>
</evidence>
<evidence type="ECO:0000256" key="5">
    <source>
        <dbReference type="ARBA" id="ARBA00022989"/>
    </source>
</evidence>
<feature type="transmembrane region" description="Helical" evidence="7">
    <location>
        <begin position="12"/>
        <end position="31"/>
    </location>
</feature>
<comment type="subcellular location">
    <subcellularLocation>
        <location evidence="1">Cell membrane</location>
        <topology evidence="1">Multi-pass membrane protein</topology>
    </subcellularLocation>
</comment>
<keyword evidence="4 7" id="KW-0812">Transmembrane</keyword>
<feature type="transmembrane region" description="Helical" evidence="7">
    <location>
        <begin position="52"/>
        <end position="74"/>
    </location>
</feature>
<gene>
    <name evidence="8" type="ORF">RED65_01620</name>
</gene>
<dbReference type="OrthoDB" id="6397734at2"/>
<feature type="transmembrane region" description="Helical" evidence="7">
    <location>
        <begin position="222"/>
        <end position="248"/>
    </location>
</feature>
<dbReference type="PANTHER" id="PTHR40043:SF1">
    <property type="entry name" value="UPF0719 INNER MEMBRANE PROTEIN YJFL"/>
    <property type="match status" value="1"/>
</dbReference>
<evidence type="ECO:0000313" key="9">
    <source>
        <dbReference type="Proteomes" id="UP000004263"/>
    </source>
</evidence>
<feature type="transmembrane region" description="Helical" evidence="7">
    <location>
        <begin position="80"/>
        <end position="98"/>
    </location>
</feature>
<dbReference type="RefSeq" id="WP_007017802.1">
    <property type="nucleotide sequence ID" value="NZ_CH724114.1"/>
</dbReference>
<comment type="caution">
    <text evidence="8">The sequence shown here is derived from an EMBL/GenBank/DDBJ whole genome shotgun (WGS) entry which is preliminary data.</text>
</comment>
<dbReference type="InterPro" id="IPR007140">
    <property type="entry name" value="DUF350"/>
</dbReference>
<reference evidence="8 9" key="1">
    <citation type="submission" date="2006-03" db="EMBL/GenBank/DDBJ databases">
        <authorList>
            <person name="Pinhassi J."/>
            <person name="Pedros-Alio C."/>
            <person name="Ferriera S."/>
            <person name="Johnson J."/>
            <person name="Kravitz S."/>
            <person name="Halpern A."/>
            <person name="Remington K."/>
            <person name="Beeson K."/>
            <person name="Tran B."/>
            <person name="Rogers Y.-H."/>
            <person name="Friedman R."/>
            <person name="Venter J.C."/>
        </authorList>
    </citation>
    <scope>NUCLEOTIDE SEQUENCE [LARGE SCALE GENOMIC DNA]</scope>
    <source>
        <strain evidence="8 9">RED65</strain>
    </source>
</reference>
<feature type="transmembrane region" description="Helical" evidence="7">
    <location>
        <begin position="119"/>
        <end position="141"/>
    </location>
</feature>
<feature type="transmembrane region" description="Helical" evidence="7">
    <location>
        <begin position="147"/>
        <end position="165"/>
    </location>
</feature>
<evidence type="ECO:0000256" key="4">
    <source>
        <dbReference type="ARBA" id="ARBA00022692"/>
    </source>
</evidence>
<evidence type="ECO:0008006" key="10">
    <source>
        <dbReference type="Google" id="ProtNLM"/>
    </source>
</evidence>
<dbReference type="GO" id="GO:0005886">
    <property type="term" value="C:plasma membrane"/>
    <property type="evidence" value="ECO:0007669"/>
    <property type="project" value="UniProtKB-SubCell"/>
</dbReference>